<evidence type="ECO:0000256" key="1">
    <source>
        <dbReference type="SAM" id="MobiDB-lite"/>
    </source>
</evidence>
<accession>D8UB64</accession>
<gene>
    <name evidence="2" type="ORF">VOLCADRAFT_96832</name>
</gene>
<reference evidence="2 3" key="1">
    <citation type="journal article" date="2010" name="Science">
        <title>Genomic analysis of organismal complexity in the multicellular green alga Volvox carteri.</title>
        <authorList>
            <person name="Prochnik S.E."/>
            <person name="Umen J."/>
            <person name="Nedelcu A.M."/>
            <person name="Hallmann A."/>
            <person name="Miller S.M."/>
            <person name="Nishii I."/>
            <person name="Ferris P."/>
            <person name="Kuo A."/>
            <person name="Mitros T."/>
            <person name="Fritz-Laylin L.K."/>
            <person name="Hellsten U."/>
            <person name="Chapman J."/>
            <person name="Simakov O."/>
            <person name="Rensing S.A."/>
            <person name="Terry A."/>
            <person name="Pangilinan J."/>
            <person name="Kapitonov V."/>
            <person name="Jurka J."/>
            <person name="Salamov A."/>
            <person name="Shapiro H."/>
            <person name="Schmutz J."/>
            <person name="Grimwood J."/>
            <person name="Lindquist E."/>
            <person name="Lucas S."/>
            <person name="Grigoriev I.V."/>
            <person name="Schmitt R."/>
            <person name="Kirk D."/>
            <person name="Rokhsar D.S."/>
        </authorList>
    </citation>
    <scope>NUCLEOTIDE SEQUENCE [LARGE SCALE GENOMIC DNA]</scope>
    <source>
        <strain evidence="3">f. Nagariensis / Eve</strain>
    </source>
</reference>
<feature type="region of interest" description="Disordered" evidence="1">
    <location>
        <begin position="699"/>
        <end position="774"/>
    </location>
</feature>
<protein>
    <recommendedName>
        <fullName evidence="4">Helitron helicase-like domain-containing protein</fullName>
    </recommendedName>
</protein>
<dbReference type="AlphaFoldDB" id="D8UB64"/>
<feature type="region of interest" description="Disordered" evidence="1">
    <location>
        <begin position="81"/>
        <end position="116"/>
    </location>
</feature>
<proteinExistence type="predicted"/>
<dbReference type="EMBL" id="GL378376">
    <property type="protein sequence ID" value="EFJ43117.1"/>
    <property type="molecule type" value="Genomic_DNA"/>
</dbReference>
<feature type="compositionally biased region" description="Polar residues" evidence="1">
    <location>
        <begin position="704"/>
        <end position="720"/>
    </location>
</feature>
<evidence type="ECO:0000313" key="3">
    <source>
        <dbReference type="Proteomes" id="UP000001058"/>
    </source>
</evidence>
<dbReference type="RefSeq" id="XP_002955916.1">
    <property type="nucleotide sequence ID" value="XM_002955870.1"/>
</dbReference>
<dbReference type="Proteomes" id="UP000001058">
    <property type="component" value="Unassembled WGS sequence"/>
</dbReference>
<keyword evidence="3" id="KW-1185">Reference proteome</keyword>
<dbReference type="GeneID" id="9614785"/>
<sequence>MPSCVCTCCSEMKSAVQAHGYRFGDIPNVHQLRADVWRTLAVARPAQVVAWLPVTAARAPPPPEPALPWGFRKMWLNGHSTEKTGLTKRPDGVDDKQESILSDEEAGVDATRPQDVDGQHEEWMLPSWPPRPGMEPRPDPTAPGVWLVPYCMRVERSGENCTVHTNGAGEDIIMMCNDCIHALECGRIPEAALARYDGGDVPEINQDGQRLEWPTVLEANILGLGHVQQQIYRLKVKNRPSDLQPITVTMHGIAVANPSLDQVKSCQQDIDAVGAIPREAVKAMVDILALPKMHPDRRRLLQDTSPLVHALVTSLRAAAVVAAGQFLEFGEDGAPLREERVMDKWRRVQNNPYTSQALLNAVKLAFMDILFGFKPGDKRQSNPDCFCGTVFHICIKVEQSGRLALHLHGMVHLAAIPWTKCGPCLRGPTAALWRWHTPSAACGRIPEAALARYDGGDVPEINQDGQRLEWPTVLEANILGLGHVQQQIYRLKVKNRPSDLQPITVTMHGIAVANPSLDQVKSCQQDIDAVGAIPREAVKAMVDILALPKMHPDRRRLLQDTSPLVHALVTSLRAAAVVAAGQFLEFGEDGAPLREERVMDKWRRVQNNPYTSQALLNAVKLAFMDILFGFKPGDKRQSNPDCFCGTVFHICIKVEQSGRLALHLHGMVHLAAIPWTKCGPCLRGPTAALWRWHTPSAAFAPTPMETSTAATNSGDDSMTDATAEEDDGLTQAEPGSTSGTDEDIGNGDNGVQPAPPAASAGRPPAIHAPQPDGSMPAPAYDFAIVARGKPCGTGGEATDTFTPKVCLERCTQHLVAGVVGSCTHKHTDTCKRFGCAGVDGDCGMAYPRHIRCEFKWVGDSGLFVLPRYGPNIVPHCPAVTMVLGCNNVFTLACELDRQYIATVEEQLVLPVPMCDPEVLEDILVQAEVVAHRTTHYATKYVAKATSQSQVTWLNCTIMISRHFLDTAAAGGGDPAAAHEDRCKGIGNLISAANRTTASLTIGMAMASFKLAGHDRAERFTKRSRPRMRTHS</sequence>
<dbReference type="KEGG" id="vcn:VOLCADRAFT_96832"/>
<name>D8UB64_VOLCA</name>
<evidence type="ECO:0008006" key="4">
    <source>
        <dbReference type="Google" id="ProtNLM"/>
    </source>
</evidence>
<evidence type="ECO:0000313" key="2">
    <source>
        <dbReference type="EMBL" id="EFJ43117.1"/>
    </source>
</evidence>
<feature type="compositionally biased region" description="Basic and acidic residues" evidence="1">
    <location>
        <begin position="88"/>
        <end position="98"/>
    </location>
</feature>
<dbReference type="InParanoid" id="D8UB64"/>
<organism evidence="3">
    <name type="scientific">Volvox carteri f. nagariensis</name>
    <dbReference type="NCBI Taxonomy" id="3068"/>
    <lineage>
        <taxon>Eukaryota</taxon>
        <taxon>Viridiplantae</taxon>
        <taxon>Chlorophyta</taxon>
        <taxon>core chlorophytes</taxon>
        <taxon>Chlorophyceae</taxon>
        <taxon>CS clade</taxon>
        <taxon>Chlamydomonadales</taxon>
        <taxon>Volvocaceae</taxon>
        <taxon>Volvox</taxon>
    </lineage>
</organism>
<dbReference type="eggNOG" id="ENOG502SF30">
    <property type="taxonomic scope" value="Eukaryota"/>
</dbReference>